<dbReference type="CDD" id="cd00462">
    <property type="entry name" value="PTH"/>
    <property type="match status" value="1"/>
</dbReference>
<keyword evidence="2" id="KW-0820">tRNA-binding</keyword>
<evidence type="ECO:0000256" key="8">
    <source>
        <dbReference type="RuleBase" id="RU004320"/>
    </source>
</evidence>
<keyword evidence="3 7" id="KW-0378">Hydrolase</keyword>
<dbReference type="InterPro" id="IPR001328">
    <property type="entry name" value="Pept_tRNA_hydro"/>
</dbReference>
<organism evidence="9 10">
    <name type="scientific">Candidatus Woesebacteria bacterium RIFCSPHIGHO2_01_FULL_39_28</name>
    <dbReference type="NCBI Taxonomy" id="1802496"/>
    <lineage>
        <taxon>Bacteria</taxon>
        <taxon>Candidatus Woeseibacteriota</taxon>
    </lineage>
</organism>
<dbReference type="PROSITE" id="PS01195">
    <property type="entry name" value="PEPT_TRNA_HYDROL_1"/>
    <property type="match status" value="1"/>
</dbReference>
<dbReference type="InterPro" id="IPR018171">
    <property type="entry name" value="Pept_tRNA_hydro_CS"/>
</dbReference>
<proteinExistence type="inferred from homology"/>
<dbReference type="Gene3D" id="3.40.50.1470">
    <property type="entry name" value="Peptidyl-tRNA hydrolase"/>
    <property type="match status" value="1"/>
</dbReference>
<evidence type="ECO:0000313" key="10">
    <source>
        <dbReference type="Proteomes" id="UP000178851"/>
    </source>
</evidence>
<evidence type="ECO:0000256" key="2">
    <source>
        <dbReference type="ARBA" id="ARBA00022555"/>
    </source>
</evidence>
<dbReference type="AlphaFoldDB" id="A0A1F7YIK9"/>
<name>A0A1F7YIK9_9BACT</name>
<reference evidence="9 10" key="1">
    <citation type="journal article" date="2016" name="Nat. Commun.">
        <title>Thousands of microbial genomes shed light on interconnected biogeochemical processes in an aquifer system.</title>
        <authorList>
            <person name="Anantharaman K."/>
            <person name="Brown C.T."/>
            <person name="Hug L.A."/>
            <person name="Sharon I."/>
            <person name="Castelle C.J."/>
            <person name="Probst A.J."/>
            <person name="Thomas B.C."/>
            <person name="Singh A."/>
            <person name="Wilkins M.J."/>
            <person name="Karaoz U."/>
            <person name="Brodie E.L."/>
            <person name="Williams K.H."/>
            <person name="Hubbard S.S."/>
            <person name="Banfield J.F."/>
        </authorList>
    </citation>
    <scope>NUCLEOTIDE SEQUENCE [LARGE SCALE GENOMIC DNA]</scope>
</reference>
<accession>A0A1F7YIK9</accession>
<evidence type="ECO:0000313" key="9">
    <source>
        <dbReference type="EMBL" id="OGM26719.1"/>
    </source>
</evidence>
<evidence type="ECO:0000256" key="7">
    <source>
        <dbReference type="RuleBase" id="RU000673"/>
    </source>
</evidence>
<evidence type="ECO:0000256" key="4">
    <source>
        <dbReference type="ARBA" id="ARBA00022884"/>
    </source>
</evidence>
<evidence type="ECO:0000256" key="1">
    <source>
        <dbReference type="ARBA" id="ARBA00013260"/>
    </source>
</evidence>
<dbReference type="PANTHER" id="PTHR17224:SF1">
    <property type="entry name" value="PEPTIDYL-TRNA HYDROLASE"/>
    <property type="match status" value="1"/>
</dbReference>
<gene>
    <name evidence="9" type="ORF">A2627_04045</name>
</gene>
<keyword evidence="4" id="KW-0694">RNA-binding</keyword>
<evidence type="ECO:0000256" key="5">
    <source>
        <dbReference type="ARBA" id="ARBA00038063"/>
    </source>
</evidence>
<dbReference type="SUPFAM" id="SSF53178">
    <property type="entry name" value="Peptidyl-tRNA hydrolase-like"/>
    <property type="match status" value="1"/>
</dbReference>
<comment type="catalytic activity">
    <reaction evidence="7">
        <text>an N-acyl-L-alpha-aminoacyl-tRNA + H2O = an N-acyl-L-amino acid + a tRNA + H(+)</text>
        <dbReference type="Rhea" id="RHEA:54448"/>
        <dbReference type="Rhea" id="RHEA-COMP:10123"/>
        <dbReference type="Rhea" id="RHEA-COMP:13883"/>
        <dbReference type="ChEBI" id="CHEBI:15377"/>
        <dbReference type="ChEBI" id="CHEBI:15378"/>
        <dbReference type="ChEBI" id="CHEBI:59874"/>
        <dbReference type="ChEBI" id="CHEBI:78442"/>
        <dbReference type="ChEBI" id="CHEBI:138191"/>
        <dbReference type="EC" id="3.1.1.29"/>
    </reaction>
</comment>
<comment type="caution">
    <text evidence="9">The sequence shown here is derived from an EMBL/GenBank/DDBJ whole genome shotgun (WGS) entry which is preliminary data.</text>
</comment>
<evidence type="ECO:0000256" key="3">
    <source>
        <dbReference type="ARBA" id="ARBA00022801"/>
    </source>
</evidence>
<dbReference type="GO" id="GO:0004045">
    <property type="term" value="F:peptidyl-tRNA hydrolase activity"/>
    <property type="evidence" value="ECO:0007669"/>
    <property type="project" value="UniProtKB-EC"/>
</dbReference>
<dbReference type="PANTHER" id="PTHR17224">
    <property type="entry name" value="PEPTIDYL-TRNA HYDROLASE"/>
    <property type="match status" value="1"/>
</dbReference>
<evidence type="ECO:0000256" key="6">
    <source>
        <dbReference type="ARBA" id="ARBA00050038"/>
    </source>
</evidence>
<sequence length="183" mass="20889">MKLLVGLGNPGKKYENTRHNVGFIVLNAMALKFSTRLPDGQVSNFQFSNKFKALIFKYKANLFAKPQTFMNDSGVAVKNLSTHYNLQHTNLYVVHDDLDLTLGSYKIQFGKGPKVHNGLLSIEEELGTSDFWRVRIGVDNRDPNNRIPGDEYVLQNFTKEEIEIRDKIIAEITIKLFKLLAEK</sequence>
<dbReference type="EMBL" id="MGGI01000011">
    <property type="protein sequence ID" value="OGM26719.1"/>
    <property type="molecule type" value="Genomic_DNA"/>
</dbReference>
<dbReference type="NCBIfam" id="TIGR00447">
    <property type="entry name" value="pth"/>
    <property type="match status" value="1"/>
</dbReference>
<dbReference type="Pfam" id="PF01195">
    <property type="entry name" value="Pept_tRNA_hydro"/>
    <property type="match status" value="1"/>
</dbReference>
<dbReference type="InterPro" id="IPR036416">
    <property type="entry name" value="Pept_tRNA_hydro_sf"/>
</dbReference>
<comment type="similarity">
    <text evidence="5 8">Belongs to the PTH family.</text>
</comment>
<dbReference type="EC" id="3.1.1.29" evidence="1 7"/>
<dbReference type="GO" id="GO:0000049">
    <property type="term" value="F:tRNA binding"/>
    <property type="evidence" value="ECO:0007669"/>
    <property type="project" value="UniProtKB-KW"/>
</dbReference>
<protein>
    <recommendedName>
        <fullName evidence="6 7">Peptidyl-tRNA hydrolase</fullName>
        <ecNumber evidence="1 7">3.1.1.29</ecNumber>
    </recommendedName>
</protein>
<dbReference type="Proteomes" id="UP000178851">
    <property type="component" value="Unassembled WGS sequence"/>
</dbReference>